<accession>A0ABR4C1V4</accession>
<keyword evidence="2" id="KW-1185">Reference proteome</keyword>
<comment type="caution">
    <text evidence="1">The sequence shown here is derived from an EMBL/GenBank/DDBJ whole genome shotgun (WGS) entry which is preliminary data.</text>
</comment>
<reference evidence="1 2" key="1">
    <citation type="journal article" date="2024" name="Commun. Biol.">
        <title>Comparative genomic analysis of thermophilic fungi reveals convergent evolutionary adaptations and gene losses.</title>
        <authorList>
            <person name="Steindorff A.S."/>
            <person name="Aguilar-Pontes M.V."/>
            <person name="Robinson A.J."/>
            <person name="Andreopoulos B."/>
            <person name="LaButti K."/>
            <person name="Kuo A."/>
            <person name="Mondo S."/>
            <person name="Riley R."/>
            <person name="Otillar R."/>
            <person name="Haridas S."/>
            <person name="Lipzen A."/>
            <person name="Grimwood J."/>
            <person name="Schmutz J."/>
            <person name="Clum A."/>
            <person name="Reid I.D."/>
            <person name="Moisan M.C."/>
            <person name="Butler G."/>
            <person name="Nguyen T.T.M."/>
            <person name="Dewar K."/>
            <person name="Conant G."/>
            <person name="Drula E."/>
            <person name="Henrissat B."/>
            <person name="Hansel C."/>
            <person name="Singer S."/>
            <person name="Hutchinson M.I."/>
            <person name="de Vries R.P."/>
            <person name="Natvig D.O."/>
            <person name="Powell A.J."/>
            <person name="Tsang A."/>
            <person name="Grigoriev I.V."/>
        </authorList>
    </citation>
    <scope>NUCLEOTIDE SEQUENCE [LARGE SCALE GENOMIC DNA]</scope>
    <source>
        <strain evidence="1 2">CBS 494.80</strain>
    </source>
</reference>
<dbReference type="EMBL" id="JAZHXI010000014">
    <property type="protein sequence ID" value="KAL2063894.1"/>
    <property type="molecule type" value="Genomic_DNA"/>
</dbReference>
<organism evidence="1 2">
    <name type="scientific">Oculimacula yallundae</name>
    <dbReference type="NCBI Taxonomy" id="86028"/>
    <lineage>
        <taxon>Eukaryota</taxon>
        <taxon>Fungi</taxon>
        <taxon>Dikarya</taxon>
        <taxon>Ascomycota</taxon>
        <taxon>Pezizomycotina</taxon>
        <taxon>Leotiomycetes</taxon>
        <taxon>Helotiales</taxon>
        <taxon>Ploettnerulaceae</taxon>
        <taxon>Oculimacula</taxon>
    </lineage>
</organism>
<dbReference type="Proteomes" id="UP001595075">
    <property type="component" value="Unassembled WGS sequence"/>
</dbReference>
<name>A0ABR4C1V4_9HELO</name>
<gene>
    <name evidence="1" type="ORF">VTL71DRAFT_4388</name>
</gene>
<evidence type="ECO:0000313" key="1">
    <source>
        <dbReference type="EMBL" id="KAL2063894.1"/>
    </source>
</evidence>
<sequence length="83" mass="9581">MHLYDDNFNHSNIWSHAKKWKCVEIPQSPAPRVAPSNTSLHPRPQPCDPFLPFSLNQQSLTPRPPRPPRLNFNIVVDFESPII</sequence>
<proteinExistence type="predicted"/>
<protein>
    <submittedName>
        <fullName evidence="1">Uncharacterized protein</fullName>
    </submittedName>
</protein>
<evidence type="ECO:0000313" key="2">
    <source>
        <dbReference type="Proteomes" id="UP001595075"/>
    </source>
</evidence>